<keyword evidence="2" id="KW-1185">Reference proteome</keyword>
<proteinExistence type="predicted"/>
<sequence>MEVIRLIKASETAIVASIYADTNEVMKMIIAKNLGL</sequence>
<dbReference type="Proteomes" id="UP000019062">
    <property type="component" value="Unassembled WGS sequence"/>
</dbReference>
<protein>
    <submittedName>
        <fullName evidence="1">Uncharacterized protein</fullName>
    </submittedName>
</protein>
<comment type="caution">
    <text evidence="1">The sequence shown here is derived from an EMBL/GenBank/DDBJ whole genome shotgun (WGS) entry which is preliminary data.</text>
</comment>
<evidence type="ECO:0000313" key="2">
    <source>
        <dbReference type="Proteomes" id="UP000019062"/>
    </source>
</evidence>
<organism evidence="1 2">
    <name type="scientific">Viridibacillus arenosi FSL R5-213</name>
    <dbReference type="NCBI Taxonomy" id="1227360"/>
    <lineage>
        <taxon>Bacteria</taxon>
        <taxon>Bacillati</taxon>
        <taxon>Bacillota</taxon>
        <taxon>Bacilli</taxon>
        <taxon>Bacillales</taxon>
        <taxon>Caryophanaceae</taxon>
        <taxon>Viridibacillus</taxon>
    </lineage>
</organism>
<dbReference type="AlphaFoldDB" id="W4F4N6"/>
<evidence type="ECO:0000313" key="1">
    <source>
        <dbReference type="EMBL" id="ETT87287.1"/>
    </source>
</evidence>
<name>W4F4N6_9BACL</name>
<accession>W4F4N6</accession>
<reference evidence="1 2" key="1">
    <citation type="journal article" date="2014" name="BMC Genomics">
        <title>Genomic comparison of sporeforming bacilli isolated from milk.</title>
        <authorList>
            <person name="Moreno Switt A.I."/>
            <person name="Andrus A.D."/>
            <person name="Ranieri M.L."/>
            <person name="Orsi R.H."/>
            <person name="Ivy R."/>
            <person name="den Bakker H.C."/>
            <person name="Martin N.H."/>
            <person name="Wiedmann M."/>
            <person name="Boor K.J."/>
        </authorList>
    </citation>
    <scope>NUCLEOTIDE SEQUENCE [LARGE SCALE GENOMIC DNA]</scope>
    <source>
        <strain evidence="1 2">FSL R5-213</strain>
    </source>
</reference>
<gene>
    <name evidence="1" type="ORF">C176_04023</name>
</gene>
<dbReference type="EMBL" id="ASQA01000009">
    <property type="protein sequence ID" value="ETT87287.1"/>
    <property type="molecule type" value="Genomic_DNA"/>
</dbReference>